<accession>A0A6A6WR24</accession>
<keyword evidence="3" id="KW-1185">Reference proteome</keyword>
<feature type="region of interest" description="Disordered" evidence="1">
    <location>
        <begin position="473"/>
        <end position="520"/>
    </location>
</feature>
<evidence type="ECO:0000313" key="2">
    <source>
        <dbReference type="EMBL" id="KAF2786423.1"/>
    </source>
</evidence>
<sequence length="520" mass="57766">MEPQLSRSRECQRSDPPDLGETLEPISERQRLPHASGSQPPPEFWDNLSKIWLTKRALRELDRRNIQAARSLPRARASVPDTRNFIAESRNSKSIKLFASRGGPDLSDLRNFPAPIYSLGHTMNSNHVQVQSLDLGPTTTTTTTKTTGVYDRAFLQHLVDHKIYPSNHIHPDGSVHAKPTNWKDIHQRLTQPRPSLSGSRFTDEDYERFLLAENSALKEKQVSESVIPLIEGKTRNPKCRSGGIPFTNLHPLTDGTLKPGNPDIYYGARPEQLSRKVRDDLEGQIIPSTQHDLPIAPNFFLEVKGPDGVLARARRQACYDGALGARSMHSLQSYGQDNLVYDNNATAITSTYHGGNLTMYATHVAQPTSPGGCPGYHMTQLRSIAMIDGRDALRNGLIAYRNAKEWAEEQRNEAIRQANERAKRLEAGTPNGGASGNPALSFVTVVTEAEAEAQTVSHVSRTSLCEDSNALGDFQESDISKEDELADHKLPAKRPREGSTHQQTPRKRHKQMTRYSKGAG</sequence>
<dbReference type="OrthoDB" id="5336565at2759"/>
<feature type="region of interest" description="Disordered" evidence="1">
    <location>
        <begin position="1"/>
        <end position="43"/>
    </location>
</feature>
<feature type="compositionally biased region" description="Basic and acidic residues" evidence="1">
    <location>
        <begin position="7"/>
        <end position="16"/>
    </location>
</feature>
<proteinExistence type="predicted"/>
<evidence type="ECO:0000256" key="1">
    <source>
        <dbReference type="SAM" id="MobiDB-lite"/>
    </source>
</evidence>
<reference evidence="2" key="1">
    <citation type="journal article" date="2020" name="Stud. Mycol.">
        <title>101 Dothideomycetes genomes: a test case for predicting lifestyles and emergence of pathogens.</title>
        <authorList>
            <person name="Haridas S."/>
            <person name="Albert R."/>
            <person name="Binder M."/>
            <person name="Bloem J."/>
            <person name="Labutti K."/>
            <person name="Salamov A."/>
            <person name="Andreopoulos B."/>
            <person name="Baker S."/>
            <person name="Barry K."/>
            <person name="Bills G."/>
            <person name="Bluhm B."/>
            <person name="Cannon C."/>
            <person name="Castanera R."/>
            <person name="Culley D."/>
            <person name="Daum C."/>
            <person name="Ezra D."/>
            <person name="Gonzalez J."/>
            <person name="Henrissat B."/>
            <person name="Kuo A."/>
            <person name="Liang C."/>
            <person name="Lipzen A."/>
            <person name="Lutzoni F."/>
            <person name="Magnuson J."/>
            <person name="Mondo S."/>
            <person name="Nolan M."/>
            <person name="Ohm R."/>
            <person name="Pangilinan J."/>
            <person name="Park H.-J."/>
            <person name="Ramirez L."/>
            <person name="Alfaro M."/>
            <person name="Sun H."/>
            <person name="Tritt A."/>
            <person name="Yoshinaga Y."/>
            <person name="Zwiers L.-H."/>
            <person name="Turgeon B."/>
            <person name="Goodwin S."/>
            <person name="Spatafora J."/>
            <person name="Crous P."/>
            <person name="Grigoriev I."/>
        </authorList>
    </citation>
    <scope>NUCLEOTIDE SEQUENCE</scope>
    <source>
        <strain evidence="2">CBS 109.77</strain>
    </source>
</reference>
<protein>
    <submittedName>
        <fullName evidence="2">Uncharacterized protein</fullName>
    </submittedName>
</protein>
<dbReference type="Proteomes" id="UP000799757">
    <property type="component" value="Unassembled WGS sequence"/>
</dbReference>
<name>A0A6A6WR24_9PLEO</name>
<evidence type="ECO:0000313" key="3">
    <source>
        <dbReference type="Proteomes" id="UP000799757"/>
    </source>
</evidence>
<gene>
    <name evidence="2" type="ORF">K505DRAFT_354483</name>
</gene>
<feature type="compositionally biased region" description="Basic and acidic residues" evidence="1">
    <location>
        <begin position="478"/>
        <end position="499"/>
    </location>
</feature>
<dbReference type="AlphaFoldDB" id="A0A6A6WR24"/>
<dbReference type="EMBL" id="MU002469">
    <property type="protein sequence ID" value="KAF2786423.1"/>
    <property type="molecule type" value="Genomic_DNA"/>
</dbReference>
<organism evidence="2 3">
    <name type="scientific">Melanomma pulvis-pyrius CBS 109.77</name>
    <dbReference type="NCBI Taxonomy" id="1314802"/>
    <lineage>
        <taxon>Eukaryota</taxon>
        <taxon>Fungi</taxon>
        <taxon>Dikarya</taxon>
        <taxon>Ascomycota</taxon>
        <taxon>Pezizomycotina</taxon>
        <taxon>Dothideomycetes</taxon>
        <taxon>Pleosporomycetidae</taxon>
        <taxon>Pleosporales</taxon>
        <taxon>Melanommataceae</taxon>
        <taxon>Melanomma</taxon>
    </lineage>
</organism>